<dbReference type="EMBL" id="JANBOI010001212">
    <property type="protein sequence ID" value="KAJ1727126.1"/>
    <property type="molecule type" value="Genomic_DNA"/>
</dbReference>
<keyword evidence="3" id="KW-1185">Reference proteome</keyword>
<dbReference type="SUPFAM" id="SSF52540">
    <property type="entry name" value="P-loop containing nucleoside triphosphate hydrolases"/>
    <property type="match status" value="1"/>
</dbReference>
<dbReference type="GO" id="GO:0005778">
    <property type="term" value="C:peroxisomal membrane"/>
    <property type="evidence" value="ECO:0007669"/>
    <property type="project" value="TreeGrafter"/>
</dbReference>
<dbReference type="GO" id="GO:0016887">
    <property type="term" value="F:ATP hydrolysis activity"/>
    <property type="evidence" value="ECO:0007669"/>
    <property type="project" value="TreeGrafter"/>
</dbReference>
<feature type="non-terminal residue" evidence="2">
    <location>
        <position position="1"/>
    </location>
</feature>
<name>A0A9W7YA64_9FUNG</name>
<evidence type="ECO:0000259" key="1">
    <source>
        <dbReference type="Pfam" id="PF17862"/>
    </source>
</evidence>
<dbReference type="GO" id="GO:0016558">
    <property type="term" value="P:protein import into peroxisome matrix"/>
    <property type="evidence" value="ECO:0007669"/>
    <property type="project" value="TreeGrafter"/>
</dbReference>
<dbReference type="PANTHER" id="PTHR23077">
    <property type="entry name" value="AAA-FAMILY ATPASE"/>
    <property type="match status" value="1"/>
</dbReference>
<dbReference type="InterPro" id="IPR027417">
    <property type="entry name" value="P-loop_NTPase"/>
</dbReference>
<feature type="domain" description="AAA ATPase AAA+ lid" evidence="1">
    <location>
        <begin position="176"/>
        <end position="209"/>
    </location>
</feature>
<dbReference type="PANTHER" id="PTHR23077:SF12">
    <property type="entry name" value="PEROXISOMAL ATPASE PEX1"/>
    <property type="match status" value="1"/>
</dbReference>
<dbReference type="Pfam" id="PF17862">
    <property type="entry name" value="AAA_lid_3"/>
    <property type="match status" value="1"/>
</dbReference>
<sequence>AQVHARLFASGVFQCVLEIPAPGKAERELILAAVARRNATRADTHDVNFSVLSYLTEGYMPADLHGLYERAVHEATMRVLEHSTAASEGDVVVKHADLVRAHAGFKPVSLRGVQLQSSQTRWADIGGLEDTRRQLRETLELPTRLDKSFLCGMPNTEDRRDILARQATKVNVSGEVDWLRIAQRTDGLTGADLQALLYNAFLEAVHEATASHQAASDNSDSDQKRAEFTVLPGLDQPLSAAERARLAERLLCMLGGTEAAAGAVGTEQAAATAPVVTAMHFERALQITQSSLSAQDRAKFEAIFRDFVDDKKGPRKPVEQRATLA</sequence>
<dbReference type="GO" id="GO:0005829">
    <property type="term" value="C:cytosol"/>
    <property type="evidence" value="ECO:0007669"/>
    <property type="project" value="TreeGrafter"/>
</dbReference>
<dbReference type="InterPro" id="IPR050168">
    <property type="entry name" value="AAA_ATPase_domain"/>
</dbReference>
<accession>A0A9W7YA64</accession>
<dbReference type="OrthoDB" id="2187at2759"/>
<dbReference type="Gene3D" id="1.10.8.60">
    <property type="match status" value="2"/>
</dbReference>
<dbReference type="InterPro" id="IPR041569">
    <property type="entry name" value="AAA_lid_3"/>
</dbReference>
<gene>
    <name evidence="2" type="primary">PEX1_2</name>
    <name evidence="2" type="ORF">LPJ61_004743</name>
</gene>
<dbReference type="AlphaFoldDB" id="A0A9W7YA64"/>
<evidence type="ECO:0000313" key="2">
    <source>
        <dbReference type="EMBL" id="KAJ1727126.1"/>
    </source>
</evidence>
<protein>
    <submittedName>
        <fullName evidence="2">Peroxisome biosynthesis protein pex1</fullName>
    </submittedName>
</protein>
<comment type="caution">
    <text evidence="2">The sequence shown here is derived from an EMBL/GenBank/DDBJ whole genome shotgun (WGS) entry which is preliminary data.</text>
</comment>
<reference evidence="2" key="1">
    <citation type="submission" date="2022-07" db="EMBL/GenBank/DDBJ databases">
        <title>Phylogenomic reconstructions and comparative analyses of Kickxellomycotina fungi.</title>
        <authorList>
            <person name="Reynolds N.K."/>
            <person name="Stajich J.E."/>
            <person name="Barry K."/>
            <person name="Grigoriev I.V."/>
            <person name="Crous P."/>
            <person name="Smith M.E."/>
        </authorList>
    </citation>
    <scope>NUCLEOTIDE SEQUENCE</scope>
    <source>
        <strain evidence="2">BCRC 34381</strain>
    </source>
</reference>
<organism evidence="2 3">
    <name type="scientific">Coemansia biformis</name>
    <dbReference type="NCBI Taxonomy" id="1286918"/>
    <lineage>
        <taxon>Eukaryota</taxon>
        <taxon>Fungi</taxon>
        <taxon>Fungi incertae sedis</taxon>
        <taxon>Zoopagomycota</taxon>
        <taxon>Kickxellomycotina</taxon>
        <taxon>Kickxellomycetes</taxon>
        <taxon>Kickxellales</taxon>
        <taxon>Kickxellaceae</taxon>
        <taxon>Coemansia</taxon>
    </lineage>
</organism>
<evidence type="ECO:0000313" key="3">
    <source>
        <dbReference type="Proteomes" id="UP001143981"/>
    </source>
</evidence>
<proteinExistence type="predicted"/>
<dbReference type="Proteomes" id="UP001143981">
    <property type="component" value="Unassembled WGS sequence"/>
</dbReference>